<evidence type="ECO:0000256" key="3">
    <source>
        <dbReference type="ARBA" id="ARBA00022475"/>
    </source>
</evidence>
<keyword evidence="2" id="KW-0813">Transport</keyword>
<evidence type="ECO:0000256" key="4">
    <source>
        <dbReference type="ARBA" id="ARBA00022538"/>
    </source>
</evidence>
<evidence type="ECO:0000256" key="2">
    <source>
        <dbReference type="ARBA" id="ARBA00022448"/>
    </source>
</evidence>
<reference evidence="11 12" key="1">
    <citation type="journal article" date="2013" name="Genome Announc.">
        <title>Draft Genome Sequence of the Aeromonas diversa Type Strain.</title>
        <authorList>
            <person name="Farfan M."/>
            <person name="Spataro N."/>
            <person name="Sanglas A."/>
            <person name="Albarral V."/>
            <person name="Loren J.G."/>
            <person name="Bosch E."/>
            <person name="Fuste M.C."/>
        </authorList>
    </citation>
    <scope>NUCLEOTIDE SEQUENCE [LARGE SCALE GENOMIC DNA]</scope>
    <source>
        <strain evidence="11 12">2478-85</strain>
    </source>
</reference>
<dbReference type="SUPFAM" id="SSF81324">
    <property type="entry name" value="Voltage-gated potassium channels"/>
    <property type="match status" value="1"/>
</dbReference>
<dbReference type="Proteomes" id="UP000023775">
    <property type="component" value="Unassembled WGS sequence"/>
</dbReference>
<dbReference type="OrthoDB" id="9810952at2"/>
<dbReference type="GO" id="GO:0005886">
    <property type="term" value="C:plasma membrane"/>
    <property type="evidence" value="ECO:0007669"/>
    <property type="project" value="UniProtKB-SubCell"/>
</dbReference>
<feature type="transmembrane region" description="Helical" evidence="10">
    <location>
        <begin position="199"/>
        <end position="222"/>
    </location>
</feature>
<evidence type="ECO:0000256" key="5">
    <source>
        <dbReference type="ARBA" id="ARBA00022692"/>
    </source>
</evidence>
<proteinExistence type="predicted"/>
<dbReference type="InterPro" id="IPR003445">
    <property type="entry name" value="Cat_transpt"/>
</dbReference>
<sequence length="451" mass="49013">MTPLWRTSFAFGLQQDNSRWSEAKLILGSFLAILMVGTLFLVQPSSHGGQVSVIDALFTATSAISVTGLGVVDTGTAFTLQGQIILILLMEIGGLGQMTMTVLLLALLSKRVSLRQQVLAKEALGQEGSINIVRLVKRIILFAFIAQLIGTGLMAIRWVPELGWAHGLYVSFFHAASAFNNAGFSLFANNLMDYRDDPLISLTIAGLLILGGIGFTVIVDVFRKRRWRRFKLHTKLMLAVTPLLLLAGTLMFWLLEHNNPDTLGNAPFSRQMLAAFFHSASARTAGFNTVDIGHFTPAALLFMMMLMFIGAGTSSTGGGIKVTTFSVVMLSTRAFLTKQPHVTAFGRTIGPQVVTKSLAIIIVSTMVLFLAMFLLMMTESLPFDKVMFEVVSAFATVGLSTGITASLSEPGKLVLVLVMICGRLGPLTLAFMLARPFETRIKYPEENVYTG</sequence>
<dbReference type="eggNOG" id="COG0168">
    <property type="taxonomic scope" value="Bacteria"/>
</dbReference>
<evidence type="ECO:0000256" key="10">
    <source>
        <dbReference type="SAM" id="Phobius"/>
    </source>
</evidence>
<evidence type="ECO:0000256" key="9">
    <source>
        <dbReference type="ARBA" id="ARBA00023136"/>
    </source>
</evidence>
<comment type="caution">
    <text evidence="11">The sequence shown here is derived from an EMBL/GenBank/DDBJ whole genome shotgun (WGS) entry which is preliminary data.</text>
</comment>
<dbReference type="RefSeq" id="WP_005363311.1">
    <property type="nucleotide sequence ID" value="NZ_APVG01000085.1"/>
</dbReference>
<evidence type="ECO:0000256" key="7">
    <source>
        <dbReference type="ARBA" id="ARBA00022989"/>
    </source>
</evidence>
<name>N9VG38_9GAMM</name>
<dbReference type="PANTHER" id="PTHR32024:SF1">
    <property type="entry name" value="KTR SYSTEM POTASSIUM UPTAKE PROTEIN B"/>
    <property type="match status" value="1"/>
</dbReference>
<evidence type="ECO:0000256" key="1">
    <source>
        <dbReference type="ARBA" id="ARBA00004651"/>
    </source>
</evidence>
<feature type="transmembrane region" description="Helical" evidence="10">
    <location>
        <begin position="54"/>
        <end position="72"/>
    </location>
</feature>
<dbReference type="NCBIfam" id="TIGR00933">
    <property type="entry name" value="2a38"/>
    <property type="match status" value="1"/>
</dbReference>
<dbReference type="PATRIC" id="fig|1268237.3.peg.3669"/>
<dbReference type="Pfam" id="PF02386">
    <property type="entry name" value="TrkH"/>
    <property type="match status" value="1"/>
</dbReference>
<comment type="subcellular location">
    <subcellularLocation>
        <location evidence="1">Cell membrane</location>
        <topology evidence="1">Multi-pass membrane protein</topology>
    </subcellularLocation>
</comment>
<dbReference type="GO" id="GO:0015379">
    <property type="term" value="F:potassium:chloride symporter activity"/>
    <property type="evidence" value="ECO:0007669"/>
    <property type="project" value="InterPro"/>
</dbReference>
<evidence type="ECO:0000313" key="12">
    <source>
        <dbReference type="Proteomes" id="UP000023775"/>
    </source>
</evidence>
<protein>
    <submittedName>
        <fullName evidence="11">Potassium uptake protein KtrB</fullName>
    </submittedName>
</protein>
<dbReference type="EMBL" id="APVG01000085">
    <property type="protein sequence ID" value="ENY70361.1"/>
    <property type="molecule type" value="Genomic_DNA"/>
</dbReference>
<keyword evidence="12" id="KW-1185">Reference proteome</keyword>
<dbReference type="PANTHER" id="PTHR32024">
    <property type="entry name" value="TRK SYSTEM POTASSIUM UPTAKE PROTEIN TRKG-RELATED"/>
    <property type="match status" value="1"/>
</dbReference>
<evidence type="ECO:0000256" key="6">
    <source>
        <dbReference type="ARBA" id="ARBA00022958"/>
    </source>
</evidence>
<feature type="transmembrane region" description="Helical" evidence="10">
    <location>
        <begin position="84"/>
        <end position="108"/>
    </location>
</feature>
<gene>
    <name evidence="11" type="ORF">G114_18741</name>
</gene>
<keyword evidence="5 10" id="KW-0812">Transmembrane</keyword>
<keyword evidence="7 10" id="KW-1133">Transmembrane helix</keyword>
<dbReference type="InterPro" id="IPR004772">
    <property type="entry name" value="TrkH"/>
</dbReference>
<evidence type="ECO:0000313" key="11">
    <source>
        <dbReference type="EMBL" id="ENY70361.1"/>
    </source>
</evidence>
<feature type="transmembrane region" description="Helical" evidence="10">
    <location>
        <begin position="292"/>
        <end position="311"/>
    </location>
</feature>
<evidence type="ECO:0000256" key="8">
    <source>
        <dbReference type="ARBA" id="ARBA00023065"/>
    </source>
</evidence>
<accession>N9VG38</accession>
<organism evidence="11 12">
    <name type="scientific">Aeromonas diversa CDC 2478-85</name>
    <dbReference type="NCBI Taxonomy" id="1268237"/>
    <lineage>
        <taxon>Bacteria</taxon>
        <taxon>Pseudomonadati</taxon>
        <taxon>Pseudomonadota</taxon>
        <taxon>Gammaproteobacteria</taxon>
        <taxon>Aeromonadales</taxon>
        <taxon>Aeromonadaceae</taxon>
        <taxon>Aeromonas</taxon>
    </lineage>
</organism>
<feature type="transmembrane region" description="Helical" evidence="10">
    <location>
        <begin position="387"/>
        <end position="407"/>
    </location>
</feature>
<keyword evidence="4" id="KW-0633">Potassium transport</keyword>
<feature type="transmembrane region" description="Helical" evidence="10">
    <location>
        <begin position="139"/>
        <end position="159"/>
    </location>
</feature>
<feature type="transmembrane region" description="Helical" evidence="10">
    <location>
        <begin position="234"/>
        <end position="255"/>
    </location>
</feature>
<keyword evidence="8" id="KW-0406">Ion transport</keyword>
<keyword evidence="6" id="KW-0630">Potassium</keyword>
<feature type="transmembrane region" description="Helical" evidence="10">
    <location>
        <begin position="356"/>
        <end position="375"/>
    </location>
</feature>
<dbReference type="AlphaFoldDB" id="N9VG38"/>
<keyword evidence="3" id="KW-1003">Cell membrane</keyword>
<keyword evidence="9 10" id="KW-0472">Membrane</keyword>
<feature type="transmembrane region" description="Helical" evidence="10">
    <location>
        <begin position="413"/>
        <end position="434"/>
    </location>
</feature>
<feature type="transmembrane region" description="Helical" evidence="10">
    <location>
        <begin position="25"/>
        <end position="42"/>
    </location>
</feature>